<dbReference type="InterPro" id="IPR051048">
    <property type="entry name" value="Peptidase_S8/S53_subtilisin"/>
</dbReference>
<sequence length="791" mass="82164">MKKTIARLALGAACLLIAGCGGGGGGDGSTSQDNAQPKPADYPVLDGAEATTYAKDPEFRAIDLFTHEEKALRQNLGLPALCAGISNPDCASASTYALQNIHHAHTATLADGTKLRGKGTLIAVMDNGFLRGHQEFAGKTIHSFAGEVRAFAVKDHGTAVAGIAAGNADGKGTMGVAPEADLHLTSWHFANKSGSFLSHVAAGTDDAASHGAVVQNNSWGLATETPADEELAAFRASSANSYADYLAGGRSSLKKDWQRLFDAYDRFQKTGVIVFANSNDENLGAAGDGRADASSLAALPLFVPELAEAWLVVGNALFTVDESDGSILDADLISAPCGSAAAFCLTSDGSVYAPTAESKTSYDLATGVSFAAPQVSGQIALLAQAFPNLSPAEWTVRLLASARTDWEGFQRTISGTRIFGSGVSHPYSRLYGHGVPDMKAALSPIGGLSIASGANVFSGRRTSLEGGVNTAGPVIGNALAKAMAERRIMLVDALGTDFYLPGRALGAGGSPSSSPADPDRFARNVEEISESFSFAEIPSRSRPALESAAMPKLFFSQAHGDLGGENAFFRLLPLADGGFLQMAGQMTQADDAASSAFSLSRLMGNERFATEVTLSFSHSQNRFFGHAARGPFVPSSDTGTVATGFSIGTALSPGWSVGAYAEFGSGFAGNDPDALVNYGAFAYASGGLSARRHGVLNGGDTLDLYAGIRPTAVAGEADLRLPVGRDADGTIHYERIAVDLAEADLPLRIGFVYRNRFESGFDMAFGLNTDFVASEDPNPVLSVLLGLKKSF</sequence>
<dbReference type="EC" id="3.4.-.-" evidence="9"/>
<accession>A0ABV6D5S9</accession>
<gene>
    <name evidence="9" type="ORF">ACFFJ2_06125</name>
</gene>
<dbReference type="PANTHER" id="PTHR43399">
    <property type="entry name" value="SUBTILISIN-RELATED"/>
    <property type="match status" value="1"/>
</dbReference>
<feature type="active site" description="Charge relay system" evidence="6">
    <location>
        <position position="369"/>
    </location>
</feature>
<dbReference type="PRINTS" id="PR00723">
    <property type="entry name" value="SUBTILISIN"/>
</dbReference>
<feature type="active site" description="Charge relay system" evidence="6">
    <location>
        <position position="126"/>
    </location>
</feature>
<comment type="similarity">
    <text evidence="1 6">Belongs to the peptidase S8 family.</text>
</comment>
<evidence type="ECO:0000256" key="3">
    <source>
        <dbReference type="ARBA" id="ARBA00022729"/>
    </source>
</evidence>
<dbReference type="PROSITE" id="PS51892">
    <property type="entry name" value="SUBTILASE"/>
    <property type="match status" value="1"/>
</dbReference>
<feature type="signal peptide" evidence="7">
    <location>
        <begin position="1"/>
        <end position="23"/>
    </location>
</feature>
<evidence type="ECO:0000313" key="9">
    <source>
        <dbReference type="EMBL" id="MFC0207976.1"/>
    </source>
</evidence>
<evidence type="ECO:0000256" key="4">
    <source>
        <dbReference type="ARBA" id="ARBA00022801"/>
    </source>
</evidence>
<evidence type="ECO:0000256" key="5">
    <source>
        <dbReference type="ARBA" id="ARBA00022825"/>
    </source>
</evidence>
<feature type="domain" description="Peptidase S8/S53" evidence="8">
    <location>
        <begin position="117"/>
        <end position="407"/>
    </location>
</feature>
<dbReference type="InterPro" id="IPR034061">
    <property type="entry name" value="Peptidases_S8_Autotransporter"/>
</dbReference>
<evidence type="ECO:0000256" key="6">
    <source>
        <dbReference type="PROSITE-ProRule" id="PRU01240"/>
    </source>
</evidence>
<keyword evidence="3 7" id="KW-0732">Signal</keyword>
<comment type="caution">
    <text evidence="9">The sequence shown here is derived from an EMBL/GenBank/DDBJ whole genome shotgun (WGS) entry which is preliminary data.</text>
</comment>
<evidence type="ECO:0000313" key="10">
    <source>
        <dbReference type="Proteomes" id="UP001589755"/>
    </source>
</evidence>
<organism evidence="9 10">
    <name type="scientific">Chelativorans intermedius</name>
    <dbReference type="NCBI Taxonomy" id="515947"/>
    <lineage>
        <taxon>Bacteria</taxon>
        <taxon>Pseudomonadati</taxon>
        <taxon>Pseudomonadota</taxon>
        <taxon>Alphaproteobacteria</taxon>
        <taxon>Hyphomicrobiales</taxon>
        <taxon>Phyllobacteriaceae</taxon>
        <taxon>Chelativorans</taxon>
    </lineage>
</organism>
<dbReference type="Gene3D" id="3.40.50.200">
    <property type="entry name" value="Peptidase S8/S53 domain"/>
    <property type="match status" value="1"/>
</dbReference>
<dbReference type="InterPro" id="IPR000209">
    <property type="entry name" value="Peptidase_S8/S53_dom"/>
</dbReference>
<keyword evidence="4 6" id="KW-0378">Hydrolase</keyword>
<dbReference type="Pfam" id="PF00082">
    <property type="entry name" value="Peptidase_S8"/>
    <property type="match status" value="1"/>
</dbReference>
<dbReference type="GO" id="GO:0016787">
    <property type="term" value="F:hydrolase activity"/>
    <property type="evidence" value="ECO:0007669"/>
    <property type="project" value="UniProtKB-KW"/>
</dbReference>
<dbReference type="Proteomes" id="UP001589755">
    <property type="component" value="Unassembled WGS sequence"/>
</dbReference>
<dbReference type="InterPro" id="IPR022398">
    <property type="entry name" value="Peptidase_S8_His-AS"/>
</dbReference>
<dbReference type="PROSITE" id="PS00137">
    <property type="entry name" value="SUBTILASE_HIS"/>
    <property type="match status" value="1"/>
</dbReference>
<keyword evidence="2 6" id="KW-0645">Protease</keyword>
<dbReference type="PROSITE" id="PS51257">
    <property type="entry name" value="PROKAR_LIPOPROTEIN"/>
    <property type="match status" value="1"/>
</dbReference>
<keyword evidence="10" id="KW-1185">Reference proteome</keyword>
<feature type="chain" id="PRO_5047538251" evidence="7">
    <location>
        <begin position="24"/>
        <end position="791"/>
    </location>
</feature>
<dbReference type="CDD" id="cd04848">
    <property type="entry name" value="Peptidases_S8_Autotransporter_serine_protease_like"/>
    <property type="match status" value="1"/>
</dbReference>
<feature type="active site" description="Charge relay system" evidence="6">
    <location>
        <position position="156"/>
    </location>
</feature>
<dbReference type="InterPro" id="IPR036852">
    <property type="entry name" value="Peptidase_S8/S53_dom_sf"/>
</dbReference>
<evidence type="ECO:0000256" key="2">
    <source>
        <dbReference type="ARBA" id="ARBA00022670"/>
    </source>
</evidence>
<dbReference type="SUPFAM" id="SSF52743">
    <property type="entry name" value="Subtilisin-like"/>
    <property type="match status" value="1"/>
</dbReference>
<evidence type="ECO:0000256" key="1">
    <source>
        <dbReference type="ARBA" id="ARBA00011073"/>
    </source>
</evidence>
<keyword evidence="5 6" id="KW-0720">Serine protease</keyword>
<dbReference type="RefSeq" id="WP_261520672.1">
    <property type="nucleotide sequence ID" value="NZ_JAODNW010000013.1"/>
</dbReference>
<dbReference type="EMBL" id="JBHLXD010000007">
    <property type="protein sequence ID" value="MFC0207976.1"/>
    <property type="molecule type" value="Genomic_DNA"/>
</dbReference>
<reference evidence="9 10" key="1">
    <citation type="submission" date="2024-09" db="EMBL/GenBank/DDBJ databases">
        <authorList>
            <person name="Sun Q."/>
            <person name="Mori K."/>
        </authorList>
    </citation>
    <scope>NUCLEOTIDE SEQUENCE [LARGE SCALE GENOMIC DNA]</scope>
    <source>
        <strain evidence="9 10">CCM 8543</strain>
    </source>
</reference>
<dbReference type="PANTHER" id="PTHR43399:SF4">
    <property type="entry name" value="CELL WALL-ASSOCIATED PROTEASE"/>
    <property type="match status" value="1"/>
</dbReference>
<dbReference type="InterPro" id="IPR015500">
    <property type="entry name" value="Peptidase_S8_subtilisin-rel"/>
</dbReference>
<proteinExistence type="inferred from homology"/>
<protein>
    <submittedName>
        <fullName evidence="9">S8 family peptidase</fullName>
        <ecNumber evidence="9">3.4.-.-</ecNumber>
    </submittedName>
</protein>
<evidence type="ECO:0000259" key="8">
    <source>
        <dbReference type="Pfam" id="PF00082"/>
    </source>
</evidence>
<name>A0ABV6D5S9_9HYPH</name>
<evidence type="ECO:0000256" key="7">
    <source>
        <dbReference type="SAM" id="SignalP"/>
    </source>
</evidence>